<organism evidence="2 3">
    <name type="scientific">Streptomyces incanus</name>
    <dbReference type="NCBI Taxonomy" id="887453"/>
    <lineage>
        <taxon>Bacteria</taxon>
        <taxon>Bacillati</taxon>
        <taxon>Actinomycetota</taxon>
        <taxon>Actinomycetes</taxon>
        <taxon>Kitasatosporales</taxon>
        <taxon>Streptomycetaceae</taxon>
        <taxon>Streptomyces</taxon>
    </lineage>
</organism>
<dbReference type="EMBL" id="JBHSPC010000033">
    <property type="protein sequence ID" value="MFC5671037.1"/>
    <property type="molecule type" value="Genomic_DNA"/>
</dbReference>
<name>A0ABW0XKB4_9ACTN</name>
<gene>
    <name evidence="2" type="ORF">ACFP2V_13180</name>
</gene>
<feature type="compositionally biased region" description="Low complexity" evidence="1">
    <location>
        <begin position="1"/>
        <end position="18"/>
    </location>
</feature>
<dbReference type="Proteomes" id="UP001596183">
    <property type="component" value="Unassembled WGS sequence"/>
</dbReference>
<feature type="region of interest" description="Disordered" evidence="1">
    <location>
        <begin position="60"/>
        <end position="117"/>
    </location>
</feature>
<keyword evidence="3" id="KW-1185">Reference proteome</keyword>
<evidence type="ECO:0000256" key="1">
    <source>
        <dbReference type="SAM" id="MobiDB-lite"/>
    </source>
</evidence>
<dbReference type="RefSeq" id="WP_381210410.1">
    <property type="nucleotide sequence ID" value="NZ_JBHSPC010000033.1"/>
</dbReference>
<evidence type="ECO:0000313" key="2">
    <source>
        <dbReference type="EMBL" id="MFC5671037.1"/>
    </source>
</evidence>
<sequence length="117" mass="11540">MPADGAGEVDEGAGAAGDQGHEADLGVSGPTVVARLLGAPGQDGGGVGDRQGGAVECDHQQTAPTGSWAVPGGGRAAQQGEQPPQRLAADAAAGLGRRARRRGLGTRCPRTTQVSTY</sequence>
<reference evidence="3" key="1">
    <citation type="journal article" date="2019" name="Int. J. Syst. Evol. Microbiol.">
        <title>The Global Catalogue of Microorganisms (GCM) 10K type strain sequencing project: providing services to taxonomists for standard genome sequencing and annotation.</title>
        <authorList>
            <consortium name="The Broad Institute Genomics Platform"/>
            <consortium name="The Broad Institute Genome Sequencing Center for Infectious Disease"/>
            <person name="Wu L."/>
            <person name="Ma J."/>
        </authorList>
    </citation>
    <scope>NUCLEOTIDE SEQUENCE [LARGE SCALE GENOMIC DNA]</scope>
    <source>
        <strain evidence="3">JCM 13852</strain>
    </source>
</reference>
<feature type="region of interest" description="Disordered" evidence="1">
    <location>
        <begin position="35"/>
        <end position="54"/>
    </location>
</feature>
<evidence type="ECO:0000313" key="3">
    <source>
        <dbReference type="Proteomes" id="UP001596183"/>
    </source>
</evidence>
<feature type="region of interest" description="Disordered" evidence="1">
    <location>
        <begin position="1"/>
        <end position="28"/>
    </location>
</feature>
<protein>
    <submittedName>
        <fullName evidence="2">Uncharacterized protein</fullName>
    </submittedName>
</protein>
<comment type="caution">
    <text evidence="2">The sequence shown here is derived from an EMBL/GenBank/DDBJ whole genome shotgun (WGS) entry which is preliminary data.</text>
</comment>
<proteinExistence type="predicted"/>
<accession>A0ABW0XKB4</accession>
<feature type="compositionally biased region" description="Low complexity" evidence="1">
    <location>
        <begin position="86"/>
        <end position="96"/>
    </location>
</feature>
<feature type="compositionally biased region" description="Gly residues" evidence="1">
    <location>
        <begin position="41"/>
        <end position="51"/>
    </location>
</feature>